<evidence type="ECO:0000313" key="1">
    <source>
        <dbReference type="EMBL" id="RHL50160.1"/>
    </source>
</evidence>
<dbReference type="RefSeq" id="WP_118392734.1">
    <property type="nucleotide sequence ID" value="NZ_JAJCJV010000018.1"/>
</dbReference>
<reference evidence="1 2" key="1">
    <citation type="submission" date="2018-08" db="EMBL/GenBank/DDBJ databases">
        <title>A genome reference for cultivated species of the human gut microbiota.</title>
        <authorList>
            <person name="Zou Y."/>
            <person name="Xue W."/>
            <person name="Luo G."/>
        </authorList>
    </citation>
    <scope>NUCLEOTIDE SEQUENCE [LARGE SCALE GENOMIC DNA]</scope>
    <source>
        <strain evidence="1 2">AF37-6AC</strain>
    </source>
</reference>
<dbReference type="Proteomes" id="UP000285897">
    <property type="component" value="Unassembled WGS sequence"/>
</dbReference>
<comment type="caution">
    <text evidence="1">The sequence shown here is derived from an EMBL/GenBank/DDBJ whole genome shotgun (WGS) entry which is preliminary data.</text>
</comment>
<proteinExistence type="predicted"/>
<protein>
    <submittedName>
        <fullName evidence="1">DUF2971 domain-containing protein</fullName>
    </submittedName>
</protein>
<accession>A0A415LNP7</accession>
<organism evidence="1 2">
    <name type="scientific">Blautia obeum</name>
    <dbReference type="NCBI Taxonomy" id="40520"/>
    <lineage>
        <taxon>Bacteria</taxon>
        <taxon>Bacillati</taxon>
        <taxon>Bacillota</taxon>
        <taxon>Clostridia</taxon>
        <taxon>Lachnospirales</taxon>
        <taxon>Lachnospiraceae</taxon>
        <taxon>Blautia</taxon>
    </lineage>
</organism>
<dbReference type="AlphaFoldDB" id="A0A415LNP7"/>
<name>A0A415LNP7_9FIRM</name>
<sequence>MENSPEYLYHYTNIETLALILANHTFRLTSLDQMDDLQEKEAFDLKNAGQFCYVSSWTDDETENIPMWKMYSSLNAGVRIKLKANPFKKFENTPSSISEVTHQTVTDNSNGSYLKSIIPIADMLKNGFIAPGALGNNILHKVEYTSDSSKLYPKLLNQDGDKFSIALGNLGKHKNIHWEFQHEWRYILLLMPLNLNQTVDKSVKEFQATSTKILFGQAKQAFPFYDLTLDEHAYAQMEITLSPKISAGNRLIVNSLIEKYNPSAVLHESSLLGLI</sequence>
<gene>
    <name evidence="1" type="ORF">DW021_00360</name>
</gene>
<evidence type="ECO:0000313" key="2">
    <source>
        <dbReference type="Proteomes" id="UP000285897"/>
    </source>
</evidence>
<dbReference type="EMBL" id="QROS01000001">
    <property type="protein sequence ID" value="RHL50160.1"/>
    <property type="molecule type" value="Genomic_DNA"/>
</dbReference>